<reference evidence="5" key="1">
    <citation type="submission" date="2020-04" db="EMBL/GenBank/DDBJ databases">
        <authorList>
            <person name="Chiriac C."/>
            <person name="Salcher M."/>
            <person name="Ghai R."/>
            <person name="Kavagutti S V."/>
        </authorList>
    </citation>
    <scope>NUCLEOTIDE SEQUENCE</scope>
</reference>
<accession>A0A6J5KPT9</accession>
<organism evidence="5">
    <name type="scientific">uncultured Caudovirales phage</name>
    <dbReference type="NCBI Taxonomy" id="2100421"/>
    <lineage>
        <taxon>Viruses</taxon>
        <taxon>Duplodnaviria</taxon>
        <taxon>Heunggongvirae</taxon>
        <taxon>Uroviricota</taxon>
        <taxon>Caudoviricetes</taxon>
        <taxon>Peduoviridae</taxon>
        <taxon>Maltschvirus</taxon>
        <taxon>Maltschvirus maltsch</taxon>
    </lineage>
</organism>
<dbReference type="InterPro" id="IPR009091">
    <property type="entry name" value="RCC1/BLIP-II"/>
</dbReference>
<keyword evidence="1" id="KW-0344">Guanine-nucleotide releasing factor</keyword>
<dbReference type="Pfam" id="PF25390">
    <property type="entry name" value="WD40_RLD"/>
    <property type="match status" value="1"/>
</dbReference>
<dbReference type="Gene3D" id="2.130.10.30">
    <property type="entry name" value="Regulator of chromosome condensation 1/beta-lactamase-inhibitor protein II"/>
    <property type="match status" value="2"/>
</dbReference>
<evidence type="ECO:0000259" key="4">
    <source>
        <dbReference type="Pfam" id="PF25390"/>
    </source>
</evidence>
<feature type="region of interest" description="Disordered" evidence="3">
    <location>
        <begin position="258"/>
        <end position="280"/>
    </location>
</feature>
<evidence type="ECO:0000313" key="5">
    <source>
        <dbReference type="EMBL" id="CAB4124384.1"/>
    </source>
</evidence>
<evidence type="ECO:0000256" key="2">
    <source>
        <dbReference type="ARBA" id="ARBA00022737"/>
    </source>
</evidence>
<dbReference type="EMBL" id="LR796178">
    <property type="protein sequence ID" value="CAB4124384.1"/>
    <property type="molecule type" value="Genomic_DNA"/>
</dbReference>
<dbReference type="PRINTS" id="PR00633">
    <property type="entry name" value="RCCNDNSATION"/>
</dbReference>
<dbReference type="InterPro" id="IPR051553">
    <property type="entry name" value="Ran_GTPase-activating"/>
</dbReference>
<gene>
    <name evidence="5" type="ORF">UFOVP49_222</name>
</gene>
<dbReference type="InterPro" id="IPR000408">
    <property type="entry name" value="Reg_chr_condens"/>
</dbReference>
<dbReference type="GO" id="GO:0005085">
    <property type="term" value="F:guanyl-nucleotide exchange factor activity"/>
    <property type="evidence" value="ECO:0007669"/>
    <property type="project" value="TreeGrafter"/>
</dbReference>
<dbReference type="SUPFAM" id="SSF50985">
    <property type="entry name" value="RCC1/BLIP-II"/>
    <property type="match status" value="2"/>
</dbReference>
<feature type="region of interest" description="Disordered" evidence="3">
    <location>
        <begin position="94"/>
        <end position="116"/>
    </location>
</feature>
<proteinExistence type="predicted"/>
<feature type="domain" description="RCC1-like" evidence="4">
    <location>
        <begin position="125"/>
        <end position="381"/>
    </location>
</feature>
<sequence length="391" mass="40219">MTTNFKIATSSNATVDLDDVLMRREYLNVGTLWTWGQATAGKLGDGTTVSKQSPVTVSGGALIWKDVAGAEGHGMGIKNDGTLWTWGTNTFGQLGDGSNTSKSSPGTTAGGGSNWRKLGLITGGGGGRSGAGIKADGTLWTWGSNANGQLGDGTTISKISPVVTSGGANWKQVSCAYAFSGAIKTDGTLWIWGGASFSSAAYLAGSTSSPTTIVGGGTSWKLVSCGYDHITTIKTDNTVWACGTNDLGQFGDGTTINKSSPVTTSGSGTNWKQVSSGRKYTSATKTDGTLWSWGRNNSGQLGVGNTLNRSSPTTISGGGTTWRQVSCGYNQTAAVKADGSLWTWGNDFAGALGDNNTVNRSSPVTVAGTNVNWKTVVACNYSMHGIVDITF</sequence>
<feature type="compositionally biased region" description="Polar residues" evidence="3">
    <location>
        <begin position="94"/>
        <end position="107"/>
    </location>
</feature>
<dbReference type="PROSITE" id="PS50012">
    <property type="entry name" value="RCC1_3"/>
    <property type="match status" value="5"/>
</dbReference>
<name>A0A6J5KPT9_9CAUD</name>
<evidence type="ECO:0000256" key="1">
    <source>
        <dbReference type="ARBA" id="ARBA00022658"/>
    </source>
</evidence>
<protein>
    <submittedName>
        <fullName evidence="5">Regulator of chromosome condensation (RCC1) repeat</fullName>
    </submittedName>
</protein>
<dbReference type="InterPro" id="IPR058923">
    <property type="entry name" value="RCC1-like_dom"/>
</dbReference>
<dbReference type="Pfam" id="PF00415">
    <property type="entry name" value="RCC1"/>
    <property type="match status" value="2"/>
</dbReference>
<keyword evidence="2" id="KW-0677">Repeat</keyword>
<dbReference type="PANTHER" id="PTHR45982">
    <property type="entry name" value="REGULATOR OF CHROMOSOME CONDENSATION"/>
    <property type="match status" value="1"/>
</dbReference>
<dbReference type="PANTHER" id="PTHR45982:SF1">
    <property type="entry name" value="REGULATOR OF CHROMOSOME CONDENSATION"/>
    <property type="match status" value="1"/>
</dbReference>
<evidence type="ECO:0000256" key="3">
    <source>
        <dbReference type="SAM" id="MobiDB-lite"/>
    </source>
</evidence>